<dbReference type="InterPro" id="IPR029037">
    <property type="entry name" value="DUF1407/YfgJ-like_sf"/>
</dbReference>
<dbReference type="KEGG" id="cle:Clole_2998"/>
<dbReference type="SUPFAM" id="SSF161187">
    <property type="entry name" value="YfgJ-like"/>
    <property type="match status" value="1"/>
</dbReference>
<protein>
    <submittedName>
        <fullName evidence="1">Uncharacterized protein</fullName>
    </submittedName>
</protein>
<dbReference type="Pfam" id="PF07191">
    <property type="entry name" value="Zn_ribbon_6"/>
    <property type="match status" value="1"/>
</dbReference>
<dbReference type="STRING" id="642492.Clole_2998"/>
<organism evidence="1 2">
    <name type="scientific">Cellulosilyticum lentocellum (strain ATCC 49066 / DSM 5427 / NCIMB 11756 / RHM5)</name>
    <name type="common">Clostridium lentocellum</name>
    <dbReference type="NCBI Taxonomy" id="642492"/>
    <lineage>
        <taxon>Bacteria</taxon>
        <taxon>Bacillati</taxon>
        <taxon>Bacillota</taxon>
        <taxon>Clostridia</taxon>
        <taxon>Lachnospirales</taxon>
        <taxon>Cellulosilyticaceae</taxon>
        <taxon>Cellulosilyticum</taxon>
    </lineage>
</organism>
<evidence type="ECO:0000313" key="1">
    <source>
        <dbReference type="EMBL" id="ADZ84695.1"/>
    </source>
</evidence>
<name>F2JMP4_CELLD</name>
<accession>F2JMP4</accession>
<dbReference type="HOGENOM" id="CLU_3059825_0_0_9"/>
<sequence>MKEKAYCPTCKKELELIAACGAANYFCNYCKKLVSSKSILKEEDIQEESPKEQ</sequence>
<proteinExistence type="predicted"/>
<evidence type="ECO:0000313" key="2">
    <source>
        <dbReference type="Proteomes" id="UP000008467"/>
    </source>
</evidence>
<keyword evidence="2" id="KW-1185">Reference proteome</keyword>
<dbReference type="InterPro" id="IPR010807">
    <property type="entry name" value="YfgJ-like"/>
</dbReference>
<dbReference type="EMBL" id="CP002582">
    <property type="protein sequence ID" value="ADZ84695.1"/>
    <property type="molecule type" value="Genomic_DNA"/>
</dbReference>
<dbReference type="Gene3D" id="2.10.290.10">
    <property type="entry name" value="YfgJ-like"/>
    <property type="match status" value="1"/>
</dbReference>
<reference evidence="1" key="1">
    <citation type="journal article" date="2011" name="J. Bacteriol.">
        <title>Complete genome sequence of the cellulose-degrading bacterium Cellulosilyticum lentocellum.</title>
        <authorList>
            <consortium name="US DOE Joint Genome Institute"/>
            <person name="Miller D.A."/>
            <person name="Suen G."/>
            <person name="Bruce D."/>
            <person name="Copeland A."/>
            <person name="Cheng J.F."/>
            <person name="Detter C."/>
            <person name="Goodwin L.A."/>
            <person name="Han C.S."/>
            <person name="Hauser L.J."/>
            <person name="Land M.L."/>
            <person name="Lapidus A."/>
            <person name="Lucas S."/>
            <person name="Meincke L."/>
            <person name="Pitluck S."/>
            <person name="Tapia R."/>
            <person name="Teshima H."/>
            <person name="Woyke T."/>
            <person name="Fox B.G."/>
            <person name="Angert E.R."/>
            <person name="Currie C.R."/>
        </authorList>
    </citation>
    <scope>NUCLEOTIDE SEQUENCE [LARGE SCALE GENOMIC DNA]</scope>
    <source>
        <strain evidence="1">DSM 5427</strain>
    </source>
</reference>
<dbReference type="AlphaFoldDB" id="F2JMP4"/>
<dbReference type="Proteomes" id="UP000008467">
    <property type="component" value="Chromosome"/>
</dbReference>
<gene>
    <name evidence="1" type="ordered locus">Clole_2998</name>
</gene>
<dbReference type="RefSeq" id="WP_013657975.1">
    <property type="nucleotide sequence ID" value="NC_015275.1"/>
</dbReference>